<reference evidence="19" key="1">
    <citation type="submission" date="2020-08" db="EMBL/GenBank/DDBJ databases">
        <title>Genomic insights into the carbon and energy metabolism of the first obligate autotrophic acetogenic bacterium Aceticella autotrophica gen. nov., sp. nov.</title>
        <authorList>
            <person name="Toshchakov S.V."/>
            <person name="Elcheninov A.G."/>
            <person name="Kublanov I.V."/>
            <person name="Frolov E.N."/>
            <person name="Lebedinsky A.V."/>
        </authorList>
    </citation>
    <scope>NUCLEOTIDE SEQUENCE</scope>
    <source>
        <strain evidence="19">3443-3Ac</strain>
    </source>
</reference>
<feature type="active site" description="Acyl-ester intermediate" evidence="13">
    <location>
        <position position="59"/>
    </location>
</feature>
<feature type="signal peptide" evidence="17">
    <location>
        <begin position="1"/>
        <end position="23"/>
    </location>
</feature>
<feature type="binding site" evidence="14">
    <location>
        <position position="226"/>
    </location>
    <ligand>
        <name>substrate</name>
    </ligand>
</feature>
<evidence type="ECO:0000256" key="17">
    <source>
        <dbReference type="SAM" id="SignalP"/>
    </source>
</evidence>
<accession>A0A975AUS1</accession>
<evidence type="ECO:0000256" key="7">
    <source>
        <dbReference type="ARBA" id="ARBA00022729"/>
    </source>
</evidence>
<dbReference type="GO" id="GO:0009002">
    <property type="term" value="F:serine-type D-Ala-D-Ala carboxypeptidase activity"/>
    <property type="evidence" value="ECO:0007669"/>
    <property type="project" value="UniProtKB-EC"/>
</dbReference>
<dbReference type="SUPFAM" id="SSF69189">
    <property type="entry name" value="Penicillin-binding protein associated domain"/>
    <property type="match status" value="1"/>
</dbReference>
<keyword evidence="11" id="KW-0961">Cell wall biogenesis/degradation</keyword>
<feature type="active site" description="Proton acceptor" evidence="13">
    <location>
        <position position="62"/>
    </location>
</feature>
<protein>
    <recommendedName>
        <fullName evidence="4">serine-type D-Ala-D-Ala carboxypeptidase</fullName>
        <ecNumber evidence="4">3.4.16.4</ecNumber>
    </recommendedName>
</protein>
<dbReference type="RefSeq" id="WP_284679529.1">
    <property type="nucleotide sequence ID" value="NZ_CP060096.1"/>
</dbReference>
<keyword evidence="16" id="KW-0472">Membrane</keyword>
<evidence type="ECO:0000256" key="5">
    <source>
        <dbReference type="ARBA" id="ARBA00022645"/>
    </source>
</evidence>
<dbReference type="PANTHER" id="PTHR21581">
    <property type="entry name" value="D-ALANYL-D-ALANINE CARBOXYPEPTIDASE"/>
    <property type="match status" value="1"/>
</dbReference>
<dbReference type="EMBL" id="CP060096">
    <property type="protein sequence ID" value="QSZ26839.1"/>
    <property type="molecule type" value="Genomic_DNA"/>
</dbReference>
<evidence type="ECO:0000256" key="4">
    <source>
        <dbReference type="ARBA" id="ARBA00012448"/>
    </source>
</evidence>
<dbReference type="Gene3D" id="3.40.710.10">
    <property type="entry name" value="DD-peptidase/beta-lactamase superfamily"/>
    <property type="match status" value="1"/>
</dbReference>
<evidence type="ECO:0000256" key="10">
    <source>
        <dbReference type="ARBA" id="ARBA00022984"/>
    </source>
</evidence>
<keyword evidence="16" id="KW-0812">Transmembrane</keyword>
<evidence type="ECO:0000256" key="6">
    <source>
        <dbReference type="ARBA" id="ARBA00022670"/>
    </source>
</evidence>
<proteinExistence type="inferred from homology"/>
<dbReference type="Pfam" id="PF07943">
    <property type="entry name" value="PBP5_C"/>
    <property type="match status" value="1"/>
</dbReference>
<comment type="function">
    <text evidence="1">Removes C-terminal D-alanyl residues from sugar-peptide cell wall precursors.</text>
</comment>
<dbReference type="AlphaFoldDB" id="A0A975AUS1"/>
<dbReference type="Proteomes" id="UP000671913">
    <property type="component" value="Chromosome"/>
</dbReference>
<dbReference type="InterPro" id="IPR037167">
    <property type="entry name" value="Peptidase_S11_C_sf"/>
</dbReference>
<evidence type="ECO:0000259" key="18">
    <source>
        <dbReference type="SMART" id="SM00936"/>
    </source>
</evidence>
<evidence type="ECO:0000256" key="11">
    <source>
        <dbReference type="ARBA" id="ARBA00023316"/>
    </source>
</evidence>
<keyword evidence="16" id="KW-1133">Transmembrane helix</keyword>
<feature type="domain" description="Peptidase S11 D-Ala-D-Ala carboxypeptidase A C-terminal" evidence="18">
    <location>
        <begin position="272"/>
        <end position="364"/>
    </location>
</feature>
<keyword evidence="10" id="KW-0573">Peptidoglycan synthesis</keyword>
<evidence type="ECO:0000256" key="9">
    <source>
        <dbReference type="ARBA" id="ARBA00022960"/>
    </source>
</evidence>
<dbReference type="InterPro" id="IPR012338">
    <property type="entry name" value="Beta-lactam/transpept-like"/>
</dbReference>
<comment type="catalytic activity">
    <reaction evidence="12">
        <text>Preferential cleavage: (Ac)2-L-Lys-D-Ala-|-D-Ala. Also transpeptidation of peptidyl-alanyl moieties that are N-acyl substituents of D-alanine.</text>
        <dbReference type="EC" id="3.4.16.4"/>
    </reaction>
</comment>
<dbReference type="Pfam" id="PF00768">
    <property type="entry name" value="Peptidase_S11"/>
    <property type="match status" value="1"/>
</dbReference>
<dbReference type="KEGG" id="aaut:ACETAC_08120"/>
<feature type="chain" id="PRO_5036872531" description="serine-type D-Ala-D-Ala carboxypeptidase" evidence="17">
    <location>
        <begin position="24"/>
        <end position="421"/>
    </location>
</feature>
<evidence type="ECO:0000256" key="2">
    <source>
        <dbReference type="ARBA" id="ARBA00004752"/>
    </source>
</evidence>
<dbReference type="Gene3D" id="2.60.410.10">
    <property type="entry name" value="D-Ala-D-Ala carboxypeptidase, C-terminal domain"/>
    <property type="match status" value="1"/>
</dbReference>
<dbReference type="GO" id="GO:0071555">
    <property type="term" value="P:cell wall organization"/>
    <property type="evidence" value="ECO:0007669"/>
    <property type="project" value="UniProtKB-KW"/>
</dbReference>
<comment type="similarity">
    <text evidence="3 15">Belongs to the peptidase S11 family.</text>
</comment>
<evidence type="ECO:0000256" key="14">
    <source>
        <dbReference type="PIRSR" id="PIRSR618044-2"/>
    </source>
</evidence>
<gene>
    <name evidence="19" type="ORF">ACETAC_08120</name>
</gene>
<organism evidence="19 20">
    <name type="scientific">Aceticella autotrophica</name>
    <dbReference type="NCBI Taxonomy" id="2755338"/>
    <lineage>
        <taxon>Bacteria</taxon>
        <taxon>Bacillati</taxon>
        <taxon>Bacillota</taxon>
        <taxon>Clostridia</taxon>
        <taxon>Thermoanaerobacterales</taxon>
        <taxon>Thermoanaerobacteraceae</taxon>
        <taxon>Aceticella</taxon>
    </lineage>
</organism>
<evidence type="ECO:0000256" key="1">
    <source>
        <dbReference type="ARBA" id="ARBA00003217"/>
    </source>
</evidence>
<evidence type="ECO:0000256" key="16">
    <source>
        <dbReference type="SAM" id="Phobius"/>
    </source>
</evidence>
<evidence type="ECO:0000256" key="8">
    <source>
        <dbReference type="ARBA" id="ARBA00022801"/>
    </source>
</evidence>
<dbReference type="GO" id="GO:0006508">
    <property type="term" value="P:proteolysis"/>
    <property type="evidence" value="ECO:0007669"/>
    <property type="project" value="UniProtKB-KW"/>
</dbReference>
<evidence type="ECO:0000313" key="20">
    <source>
        <dbReference type="Proteomes" id="UP000671913"/>
    </source>
</evidence>
<sequence>MKKLIILILILFFALSNIPNVYAVENKPEISGPTAVLMEFSNGQVLYDKNMHKRMYPASTTKTLTAIIAIQKGNLDDIVTVNDDVTKIDGNSMYLVPGEQLTLRQLLYAMLLESDNDAAVAIADHIGGNIKDFAEMMNRKAKEIGAKDSHFVNPNGLPDNNHYSTPYDMALIARYAMQNDIFRQIVSTVHYQIPPTNKYNKIRDLWISNKLIKPTNFHYDGADGVKTGYTVVAKQVLIASATRNAHRLISVIMGDEGTNIWSDTIKLLNYGFDNFNLVKKNDNNEIITYATIGKVNFKVPLIAKEPFYYIVKKGEENNIKSEIVLNKQLKTPIEKGSALGYIKYSLNGSEIGRVPLLSGENVYKNLMGTYYNKDRSIVLNSNDNIINYLKFISGLLILFIAIAIWRKKRIRSKGNYIFSKD</sequence>
<dbReference type="GO" id="GO:0008360">
    <property type="term" value="P:regulation of cell shape"/>
    <property type="evidence" value="ECO:0007669"/>
    <property type="project" value="UniProtKB-KW"/>
</dbReference>
<evidence type="ECO:0000256" key="3">
    <source>
        <dbReference type="ARBA" id="ARBA00007164"/>
    </source>
</evidence>
<dbReference type="SMART" id="SM00936">
    <property type="entry name" value="PBP5_C"/>
    <property type="match status" value="1"/>
</dbReference>
<dbReference type="InterPro" id="IPR015956">
    <property type="entry name" value="Peniciliin-bd_prot_C_sf"/>
</dbReference>
<dbReference type="EC" id="3.4.16.4" evidence="4"/>
<feature type="transmembrane region" description="Helical" evidence="16">
    <location>
        <begin position="385"/>
        <end position="405"/>
    </location>
</feature>
<dbReference type="PRINTS" id="PR00725">
    <property type="entry name" value="DADACBPTASE1"/>
</dbReference>
<dbReference type="PANTHER" id="PTHR21581:SF33">
    <property type="entry name" value="D-ALANYL-D-ALANINE CARBOXYPEPTIDASE DACB"/>
    <property type="match status" value="1"/>
</dbReference>
<keyword evidence="7 17" id="KW-0732">Signal</keyword>
<keyword evidence="6" id="KW-0645">Protease</keyword>
<name>A0A975AUS1_9THEO</name>
<dbReference type="InterPro" id="IPR001967">
    <property type="entry name" value="Peptidase_S11_N"/>
</dbReference>
<evidence type="ECO:0000256" key="15">
    <source>
        <dbReference type="RuleBase" id="RU004016"/>
    </source>
</evidence>
<dbReference type="InterPro" id="IPR018044">
    <property type="entry name" value="Peptidase_S11"/>
</dbReference>
<evidence type="ECO:0000256" key="13">
    <source>
        <dbReference type="PIRSR" id="PIRSR618044-1"/>
    </source>
</evidence>
<keyword evidence="8" id="KW-0378">Hydrolase</keyword>
<keyword evidence="5 19" id="KW-0121">Carboxypeptidase</keyword>
<evidence type="ECO:0000313" key="19">
    <source>
        <dbReference type="EMBL" id="QSZ26839.1"/>
    </source>
</evidence>
<keyword evidence="9" id="KW-0133">Cell shape</keyword>
<keyword evidence="20" id="KW-1185">Reference proteome</keyword>
<evidence type="ECO:0000256" key="12">
    <source>
        <dbReference type="ARBA" id="ARBA00034000"/>
    </source>
</evidence>
<dbReference type="GO" id="GO:0009252">
    <property type="term" value="P:peptidoglycan biosynthetic process"/>
    <property type="evidence" value="ECO:0007669"/>
    <property type="project" value="UniProtKB-KW"/>
</dbReference>
<feature type="active site" evidence="13">
    <location>
        <position position="114"/>
    </location>
</feature>
<dbReference type="InterPro" id="IPR012907">
    <property type="entry name" value="Peptidase_S11_C"/>
</dbReference>
<dbReference type="SUPFAM" id="SSF56601">
    <property type="entry name" value="beta-lactamase/transpeptidase-like"/>
    <property type="match status" value="1"/>
</dbReference>
<comment type="pathway">
    <text evidence="2">Cell wall biogenesis; peptidoglycan biosynthesis.</text>
</comment>